<keyword evidence="1" id="KW-0805">Transcription regulation</keyword>
<dbReference type="InterPro" id="IPR018062">
    <property type="entry name" value="HTH_AraC-typ_CS"/>
</dbReference>
<dbReference type="SUPFAM" id="SSF46689">
    <property type="entry name" value="Homeodomain-like"/>
    <property type="match status" value="2"/>
</dbReference>
<dbReference type="InterPro" id="IPR050204">
    <property type="entry name" value="AraC_XylS_family_regulators"/>
</dbReference>
<evidence type="ECO:0000256" key="3">
    <source>
        <dbReference type="ARBA" id="ARBA00023163"/>
    </source>
</evidence>
<evidence type="ECO:0000256" key="2">
    <source>
        <dbReference type="ARBA" id="ARBA00023125"/>
    </source>
</evidence>
<evidence type="ECO:0000259" key="4">
    <source>
        <dbReference type="PROSITE" id="PS01124"/>
    </source>
</evidence>
<name>A0A1I4EQV4_9HYPH</name>
<dbReference type="InterPro" id="IPR032783">
    <property type="entry name" value="AraC_lig"/>
</dbReference>
<dbReference type="SMART" id="SM00342">
    <property type="entry name" value="HTH_ARAC"/>
    <property type="match status" value="1"/>
</dbReference>
<accession>A0A1I4EQV4</accession>
<dbReference type="Pfam" id="PF12833">
    <property type="entry name" value="HTH_18"/>
    <property type="match status" value="1"/>
</dbReference>
<evidence type="ECO:0000313" key="5">
    <source>
        <dbReference type="EMBL" id="SFL08115.1"/>
    </source>
</evidence>
<dbReference type="Proteomes" id="UP000323300">
    <property type="component" value="Unassembled WGS sequence"/>
</dbReference>
<dbReference type="PROSITE" id="PS01124">
    <property type="entry name" value="HTH_ARAC_FAMILY_2"/>
    <property type="match status" value="1"/>
</dbReference>
<dbReference type="PANTHER" id="PTHR46796:SF13">
    <property type="entry name" value="HTH-TYPE TRANSCRIPTIONAL ACTIVATOR RHAS"/>
    <property type="match status" value="1"/>
</dbReference>
<evidence type="ECO:0000256" key="1">
    <source>
        <dbReference type="ARBA" id="ARBA00023015"/>
    </source>
</evidence>
<evidence type="ECO:0000313" key="6">
    <source>
        <dbReference type="Proteomes" id="UP000323300"/>
    </source>
</evidence>
<dbReference type="InterPro" id="IPR020449">
    <property type="entry name" value="Tscrpt_reg_AraC-type_HTH"/>
</dbReference>
<dbReference type="Gene3D" id="1.10.10.60">
    <property type="entry name" value="Homeodomain-like"/>
    <property type="match status" value="2"/>
</dbReference>
<dbReference type="PRINTS" id="PR00032">
    <property type="entry name" value="HTHARAC"/>
</dbReference>
<keyword evidence="3" id="KW-0804">Transcription</keyword>
<reference evidence="5 6" key="1">
    <citation type="submission" date="2016-10" db="EMBL/GenBank/DDBJ databases">
        <authorList>
            <person name="Varghese N."/>
            <person name="Submissions S."/>
        </authorList>
    </citation>
    <scope>NUCLEOTIDE SEQUENCE [LARGE SCALE GENOMIC DNA]</scope>
    <source>
        <strain evidence="5 6">DSM 21822</strain>
    </source>
</reference>
<dbReference type="PROSITE" id="PS00041">
    <property type="entry name" value="HTH_ARAC_FAMILY_1"/>
    <property type="match status" value="1"/>
</dbReference>
<dbReference type="InterPro" id="IPR009057">
    <property type="entry name" value="Homeodomain-like_sf"/>
</dbReference>
<dbReference type="GO" id="GO:0043565">
    <property type="term" value="F:sequence-specific DNA binding"/>
    <property type="evidence" value="ECO:0007669"/>
    <property type="project" value="InterPro"/>
</dbReference>
<sequence>MLSDMLRSVRLTGSMLFLVEASTPWVSWAPPTESFQRLVLPAAQHLISFHIVTSGSCWAGLAGAPPERFEAGDVLVIPHGDAYCLADPPTAERTYDFEEALTFFRRMAAGKLPSTIFEGGNGPGTTQFICGFLGCDLRPFNPVLSGLPRLLRVRPAAQTGHGLPHLIAFALHELHERRSGGQVVKLRMAELLFVDVIRRHLETLPDEKVGWLAGLRNPLVARALALLHDAPAQSWTLDALAAQAGTSRSVLAERFVHFIRQPPMQYLRQLRMQLASRLLVEDGAKVVSVATAVGFGSEAAFSRAFKKCVGLSPNEWRRRQ</sequence>
<keyword evidence="2 5" id="KW-0238">DNA-binding</keyword>
<dbReference type="AlphaFoldDB" id="A0A1I4EQV4"/>
<feature type="domain" description="HTH araC/xylS-type" evidence="4">
    <location>
        <begin position="221"/>
        <end position="319"/>
    </location>
</feature>
<dbReference type="Pfam" id="PF12852">
    <property type="entry name" value="Cupin_6"/>
    <property type="match status" value="1"/>
</dbReference>
<dbReference type="GO" id="GO:0003700">
    <property type="term" value="F:DNA-binding transcription factor activity"/>
    <property type="evidence" value="ECO:0007669"/>
    <property type="project" value="InterPro"/>
</dbReference>
<protein>
    <submittedName>
        <fullName evidence="5">AraC-type DNA-binding protein</fullName>
    </submittedName>
</protein>
<dbReference type="PANTHER" id="PTHR46796">
    <property type="entry name" value="HTH-TYPE TRANSCRIPTIONAL ACTIVATOR RHAS-RELATED"/>
    <property type="match status" value="1"/>
</dbReference>
<proteinExistence type="predicted"/>
<dbReference type="InterPro" id="IPR018060">
    <property type="entry name" value="HTH_AraC"/>
</dbReference>
<organism evidence="5 6">
    <name type="scientific">Neomesorhizobium albiziae</name>
    <dbReference type="NCBI Taxonomy" id="335020"/>
    <lineage>
        <taxon>Bacteria</taxon>
        <taxon>Pseudomonadati</taxon>
        <taxon>Pseudomonadota</taxon>
        <taxon>Alphaproteobacteria</taxon>
        <taxon>Hyphomicrobiales</taxon>
        <taxon>Phyllobacteriaceae</taxon>
        <taxon>Neomesorhizobium</taxon>
    </lineage>
</organism>
<dbReference type="EMBL" id="FOSL01000029">
    <property type="protein sequence ID" value="SFL08115.1"/>
    <property type="molecule type" value="Genomic_DNA"/>
</dbReference>
<keyword evidence="6" id="KW-1185">Reference proteome</keyword>
<gene>
    <name evidence="5" type="ORF">SAMN04488498_12954</name>
</gene>